<accession>A0ABQ1ZZ27</accession>
<evidence type="ECO:0000256" key="1">
    <source>
        <dbReference type="SAM" id="SignalP"/>
    </source>
</evidence>
<gene>
    <name evidence="3" type="ORF">GCM10007362_30080</name>
</gene>
<dbReference type="InterPro" id="IPR011047">
    <property type="entry name" value="Quinoprotein_ADH-like_sf"/>
</dbReference>
<name>A0ABQ1ZZ27_9BACL</name>
<dbReference type="RefSeq" id="WP_172244906.1">
    <property type="nucleotide sequence ID" value="NZ_BMDD01000003.1"/>
</dbReference>
<feature type="domain" description="Pyrrolo-quinoline quinone repeat" evidence="2">
    <location>
        <begin position="88"/>
        <end position="155"/>
    </location>
</feature>
<evidence type="ECO:0000313" key="4">
    <source>
        <dbReference type="Proteomes" id="UP000605427"/>
    </source>
</evidence>
<keyword evidence="1" id="KW-0732">Signal</keyword>
<dbReference type="SUPFAM" id="SSF50998">
    <property type="entry name" value="Quinoprotein alcohol dehydrogenase-like"/>
    <property type="match status" value="1"/>
</dbReference>
<proteinExistence type="predicted"/>
<keyword evidence="4" id="KW-1185">Reference proteome</keyword>
<dbReference type="EMBL" id="BMDD01000003">
    <property type="protein sequence ID" value="GGH80965.1"/>
    <property type="molecule type" value="Genomic_DNA"/>
</dbReference>
<comment type="caution">
    <text evidence="3">The sequence shown here is derived from an EMBL/GenBank/DDBJ whole genome shotgun (WGS) entry which is preliminary data.</text>
</comment>
<organism evidence="3 4">
    <name type="scientific">Saccharibacillus endophyticus</name>
    <dbReference type="NCBI Taxonomy" id="2060666"/>
    <lineage>
        <taxon>Bacteria</taxon>
        <taxon>Bacillati</taxon>
        <taxon>Bacillota</taxon>
        <taxon>Bacilli</taxon>
        <taxon>Bacillales</taxon>
        <taxon>Paenibacillaceae</taxon>
        <taxon>Saccharibacillus</taxon>
    </lineage>
</organism>
<sequence>MKSTEKWGAFVLSAAVLLSAPGYANAAGTLTGSELPQPSWTSAAVYDTSSASAHDIRFIKSRSLVYAHTVQSIKKNSSKTSYDWYLESVTAFDAATGAKKWSRTFHEKSGPYTIASSLLYAENGTVYFTGTFSDKTQKIYAIRADGKEAWNRSIPFGSQVYMLGDESLFIASSQGPDKRGIVKTTAVHCDATGQTLASKTLTGSVLTAEGGRIVVDTSRLVKMSNKDWDRSPSPSIEVYAPDLKRIYTYKFPASVNLLGDGGGQPILVQDDGTVIFRGSIAGTVNKLFAFSPEGRLLWGRVIPADSVILSTGSGYVTYSNRKLTSFELDGKKAERTLTDKPGQIVVLERSDDGELQVDMAETLYILDPDTLDITRAVSNLPLRSDYAFAYAGNVLYAAESGSLVKYALD</sequence>
<dbReference type="Proteomes" id="UP000605427">
    <property type="component" value="Unassembled WGS sequence"/>
</dbReference>
<evidence type="ECO:0000313" key="3">
    <source>
        <dbReference type="EMBL" id="GGH80965.1"/>
    </source>
</evidence>
<dbReference type="InterPro" id="IPR015943">
    <property type="entry name" value="WD40/YVTN_repeat-like_dom_sf"/>
</dbReference>
<reference evidence="4" key="1">
    <citation type="journal article" date="2019" name="Int. J. Syst. Evol. Microbiol.">
        <title>The Global Catalogue of Microorganisms (GCM) 10K type strain sequencing project: providing services to taxonomists for standard genome sequencing and annotation.</title>
        <authorList>
            <consortium name="The Broad Institute Genomics Platform"/>
            <consortium name="The Broad Institute Genome Sequencing Center for Infectious Disease"/>
            <person name="Wu L."/>
            <person name="Ma J."/>
        </authorList>
    </citation>
    <scope>NUCLEOTIDE SEQUENCE [LARGE SCALE GENOMIC DNA]</scope>
    <source>
        <strain evidence="4">CCM 8702</strain>
    </source>
</reference>
<protein>
    <recommendedName>
        <fullName evidence="2">Pyrrolo-quinoline quinone repeat domain-containing protein</fullName>
    </recommendedName>
</protein>
<feature type="chain" id="PRO_5046891357" description="Pyrrolo-quinoline quinone repeat domain-containing protein" evidence="1">
    <location>
        <begin position="27"/>
        <end position="409"/>
    </location>
</feature>
<dbReference type="Gene3D" id="2.130.10.10">
    <property type="entry name" value="YVTN repeat-like/Quinoprotein amine dehydrogenase"/>
    <property type="match status" value="1"/>
</dbReference>
<feature type="signal peptide" evidence="1">
    <location>
        <begin position="1"/>
        <end position="26"/>
    </location>
</feature>
<dbReference type="Pfam" id="PF13360">
    <property type="entry name" value="PQQ_2"/>
    <property type="match status" value="1"/>
</dbReference>
<evidence type="ECO:0000259" key="2">
    <source>
        <dbReference type="Pfam" id="PF13360"/>
    </source>
</evidence>
<dbReference type="InterPro" id="IPR002372">
    <property type="entry name" value="PQQ_rpt_dom"/>
</dbReference>